<evidence type="ECO:0000256" key="1">
    <source>
        <dbReference type="ARBA" id="ARBA00004167"/>
    </source>
</evidence>
<evidence type="ECO:0000256" key="5">
    <source>
        <dbReference type="SAM" id="Coils"/>
    </source>
</evidence>
<comment type="caution">
    <text evidence="6">The sequence shown here is derived from an EMBL/GenBank/DDBJ whole genome shotgun (WGS) entry which is preliminary data.</text>
</comment>
<dbReference type="PANTHER" id="PTHR12883">
    <property type="entry name" value="ADIPOCYTE-SPECIFIC PROTEIN 4-RELATED"/>
    <property type="match status" value="1"/>
</dbReference>
<dbReference type="EMBL" id="CAKXYY010000003">
    <property type="protein sequence ID" value="CAH2351480.1"/>
    <property type="molecule type" value="Genomic_DNA"/>
</dbReference>
<dbReference type="GO" id="GO:0005783">
    <property type="term" value="C:endoplasmic reticulum"/>
    <property type="evidence" value="ECO:0007669"/>
    <property type="project" value="InterPro"/>
</dbReference>
<dbReference type="AlphaFoldDB" id="A0A9P0QMV5"/>
<dbReference type="Proteomes" id="UP000837801">
    <property type="component" value="Unassembled WGS sequence"/>
</dbReference>
<dbReference type="GO" id="GO:0016020">
    <property type="term" value="C:membrane"/>
    <property type="evidence" value="ECO:0007669"/>
    <property type="project" value="UniProtKB-SubCell"/>
</dbReference>
<dbReference type="Pfam" id="PF07946">
    <property type="entry name" value="CCDC47"/>
    <property type="match status" value="1"/>
</dbReference>
<gene>
    <name evidence="6" type="ORF">CLIB1423_03S07250</name>
</gene>
<evidence type="ECO:0000313" key="6">
    <source>
        <dbReference type="EMBL" id="CAH2351480.1"/>
    </source>
</evidence>
<keyword evidence="4" id="KW-0472">Membrane</keyword>
<dbReference type="PANTHER" id="PTHR12883:SF0">
    <property type="entry name" value="PAT COMPLEX SUBUNIT CCDC47"/>
    <property type="match status" value="1"/>
</dbReference>
<protein>
    <submittedName>
        <fullName evidence="6">UPF0674 endoplasmic reticulum membrane protein</fullName>
    </submittedName>
</protein>
<organism evidence="6 7">
    <name type="scientific">[Candida] railenensis</name>
    <dbReference type="NCBI Taxonomy" id="45579"/>
    <lineage>
        <taxon>Eukaryota</taxon>
        <taxon>Fungi</taxon>
        <taxon>Dikarya</taxon>
        <taxon>Ascomycota</taxon>
        <taxon>Saccharomycotina</taxon>
        <taxon>Pichiomycetes</taxon>
        <taxon>Debaryomycetaceae</taxon>
        <taxon>Kurtzmaniella</taxon>
    </lineage>
</organism>
<evidence type="ECO:0000313" key="7">
    <source>
        <dbReference type="Proteomes" id="UP000837801"/>
    </source>
</evidence>
<keyword evidence="5" id="KW-0175">Coiled coil</keyword>
<keyword evidence="2" id="KW-0812">Transmembrane</keyword>
<keyword evidence="3" id="KW-1133">Transmembrane helix</keyword>
<dbReference type="GO" id="GO:0032469">
    <property type="term" value="P:endoplasmic reticulum calcium ion homeostasis"/>
    <property type="evidence" value="ECO:0007669"/>
    <property type="project" value="InterPro"/>
</dbReference>
<proteinExistence type="predicted"/>
<dbReference type="OrthoDB" id="10039147at2759"/>
<dbReference type="GO" id="GO:0005509">
    <property type="term" value="F:calcium ion binding"/>
    <property type="evidence" value="ECO:0007669"/>
    <property type="project" value="InterPro"/>
</dbReference>
<evidence type="ECO:0000256" key="3">
    <source>
        <dbReference type="ARBA" id="ARBA00022989"/>
    </source>
</evidence>
<name>A0A9P0QMV5_9ASCO</name>
<accession>A0A9P0QMV5</accession>
<feature type="coiled-coil region" evidence="5">
    <location>
        <begin position="313"/>
        <end position="362"/>
    </location>
</feature>
<evidence type="ECO:0000256" key="2">
    <source>
        <dbReference type="ARBA" id="ARBA00022692"/>
    </source>
</evidence>
<reference evidence="6" key="1">
    <citation type="submission" date="2022-03" db="EMBL/GenBank/DDBJ databases">
        <authorList>
            <person name="Legras J.-L."/>
            <person name="Devillers H."/>
            <person name="Grondin C."/>
        </authorList>
    </citation>
    <scope>NUCLEOTIDE SEQUENCE</scope>
    <source>
        <strain evidence="6">CLIB 1423</strain>
    </source>
</reference>
<sequence length="367" mass="42316">MFSFLNSIASASASVLNYDDLSYEELKEMTVFQRIKVHDWKLEYMTIGFTLAFIVLFKVGDYWNERKVTTFLNSQKELFLKNFAQFGVSPDATYIKDSSEAYSSYASGRENIAKVDITFKLKPRHNTFVWLLETGLSFFTESVNSPQDRVDIVITPSIAYDNFITAIVSKIGMNDYRKFNYFLSLTKTSDSDKIPESFVFMSEAAEFQEKTLTEPLREALKLESASFLRYIAFTDQAVEKPATLAGFQPQRRIIVSSHLVGGKQQLQQITDILAALFALVDDLASKKIEFKVEALRKIVKTREIEIAKFRKIEDEVKAEIKAEEDAKLKKEERDRVRKLSPAEQEKIEKKALEKQRKKAMKKQKVRM</sequence>
<keyword evidence="7" id="KW-1185">Reference proteome</keyword>
<dbReference type="InterPro" id="IPR012879">
    <property type="entry name" value="CCDC47"/>
</dbReference>
<comment type="subcellular location">
    <subcellularLocation>
        <location evidence="1">Membrane</location>
        <topology evidence="1">Single-pass membrane protein</topology>
    </subcellularLocation>
</comment>
<evidence type="ECO:0000256" key="4">
    <source>
        <dbReference type="ARBA" id="ARBA00023136"/>
    </source>
</evidence>